<dbReference type="AlphaFoldDB" id="A0A0M2PYV3"/>
<dbReference type="Proteomes" id="UP000034681">
    <property type="component" value="Unassembled WGS sequence"/>
</dbReference>
<comment type="caution">
    <text evidence="1">The sequence shown here is derived from an EMBL/GenBank/DDBJ whole genome shotgun (WGS) entry which is preliminary data.</text>
</comment>
<evidence type="ECO:0000313" key="2">
    <source>
        <dbReference type="Proteomes" id="UP000034681"/>
    </source>
</evidence>
<evidence type="ECO:0000313" key="1">
    <source>
        <dbReference type="EMBL" id="KKI99571.1"/>
    </source>
</evidence>
<dbReference type="Pfam" id="PF13287">
    <property type="entry name" value="Fn3_assoc"/>
    <property type="match status" value="1"/>
</dbReference>
<dbReference type="InterPro" id="IPR007555">
    <property type="entry name" value="DUF499"/>
</dbReference>
<organism evidence="1 2">
    <name type="scientific">Prochlorothrix hollandica PCC 9006 = CALU 1027</name>
    <dbReference type="NCBI Taxonomy" id="317619"/>
    <lineage>
        <taxon>Bacteria</taxon>
        <taxon>Bacillati</taxon>
        <taxon>Cyanobacteriota</taxon>
        <taxon>Cyanophyceae</taxon>
        <taxon>Prochlorotrichales</taxon>
        <taxon>Prochlorotrichaceae</taxon>
        <taxon>Prochlorothrix</taxon>
    </lineage>
</organism>
<protein>
    <submittedName>
        <fullName evidence="1">ATPase AAA</fullName>
    </submittedName>
</protein>
<sequence length="1030" mass="115457">MLKTVKDACKVRSSTLDYQVAGGVESLVQMIDASDQGRAFFEKSYLTNGMEELLREGLLRLSGQTDQALFELSQAMGGGKTHLMCALGLLAKYPPQRSQVLPSDVMARLDDQPARVAVFDGRDSPDHYLWGEIAKQLGAEEQMRQFWQNGPKAPGKEHWKEIIGDLPTLILFDELPPYFLEARTVLVGKGSMVDVLTRALSNLFVAALELPRCCVVLANLSDSYREQVNEVRKLVADVQREASRQAKKITPVSLEGSEIYSILRKRLFSELPTEEDIDEVAEAYAAQVKLAEDSGYLTARSLEQIADEIRATYPFHPAFKHLVALFKDNPDFRETRGLLQFAARVVRSVWSREQNDIFLIGTQHLNLNDSQVMNEVTDINRALRPAITKDIADNGNAHAEEIDANLNSDAASQVAAMILSASLSLAVKGHMGLRREEVIEYLAAPNRKPEEFHQAFDRLRKSAWYLHVEGELFYFKDTENLTKRIQREAQGLPKAKVDKALRTRLQGELEARSRRAYQEVLVMPEIDEIRLSSHRILVVVPPDNSVPPEDIHRFYGSVPEKNNLLLLSGNDTHMASRVEESLRELYAIETIAKGINSSDALYAQAQDAQEEAEGAFLQALQGTYNRLFYPSEEGLQPATIENGLKFGQRTEDRVETQIETMLASMRCDNKLALDAETDPLPYFAMAEEELWPQNDRRTPWRDVLMRAKSNPAWPWLPGIKGLDQLKVKALSQGRWREGNDGWIEKGPFPKEKTSVNIVSQMQDTQTGESVFTLTPLHAGSNPRVHYSPSAVVSEADPIVDDLDAFRTKEPTLYFLAIDPTGTHEPGEAKRWVTKLKIRHQVHDRPNHREVELAVTPNAELRYTIDGTNPREGRIYDGPVLISDSQILLQVHASAGEATATETFTIPEKGSTRVELDETKPAKIRVKSCLETTDVVYNVFAKFRERQGIVFHGVILTVGEGEQGVQVRFNSRPVNPAMLEKVIAALRENLNEPDALVQVTIRDGASFNTGFDLKAFAELAGTELTPNTVEQ</sequence>
<dbReference type="NCBIfam" id="NF042962">
    <property type="entry name" value="DUF499_antiphage"/>
    <property type="match status" value="1"/>
</dbReference>
<keyword evidence="2" id="KW-1185">Reference proteome</keyword>
<dbReference type="EMBL" id="AJTX02000004">
    <property type="protein sequence ID" value="KKI99571.1"/>
    <property type="molecule type" value="Genomic_DNA"/>
</dbReference>
<reference evidence="1" key="1">
    <citation type="submission" date="2012-04" db="EMBL/GenBank/DDBJ databases">
        <authorList>
            <person name="Borisov I.G."/>
            <person name="Ivanikova N.V."/>
            <person name="Pinevich A.V."/>
        </authorList>
    </citation>
    <scope>NUCLEOTIDE SEQUENCE</scope>
    <source>
        <strain evidence="1">CALU 1027</strain>
    </source>
</reference>
<dbReference type="InterPro" id="IPR026876">
    <property type="entry name" value="Fn3_assoc_repeat"/>
</dbReference>
<dbReference type="STRING" id="317619.GCA_000332315_00040"/>
<dbReference type="OrthoDB" id="9757917at2"/>
<accession>A0A0M2PYV3</accession>
<dbReference type="Pfam" id="PF04465">
    <property type="entry name" value="DUF499"/>
    <property type="match status" value="1"/>
</dbReference>
<name>A0A0M2PYV3_PROHO</name>
<dbReference type="eggNOG" id="COG1483">
    <property type="taxonomic scope" value="Bacteria"/>
</dbReference>
<proteinExistence type="predicted"/>
<gene>
    <name evidence="1" type="ORF">PROH_06480</name>
</gene>
<dbReference type="RefSeq" id="WP_026099180.1">
    <property type="nucleotide sequence ID" value="NZ_KB235933.1"/>
</dbReference>